<dbReference type="InterPro" id="IPR037029">
    <property type="entry name" value="Alliinase_N_sf"/>
</dbReference>
<keyword evidence="9" id="KW-0808">Transferase</keyword>
<sequence length="479" mass="53433">MGKDTKINPACNVVIFLLVPSIIVNIFFILRDHDEINLWDGRWQLSWSRRAAVEAEYVAAISCSGHGKAYLDGSPSLLDGNKSPPCECNTCFGGPDCSQILPGCVVDVDSGNPYFLEPFWTENAESSAVLLSGWHRMGYASSTMVTEELEKHIRELHEIVGNAVTKERFIVFGVGSIQLLSAAIHALSPQNSSSPARVVVSVPYYGTYKSQTDYFESMKFKFGGEASLWKNNSDANNTNLIELVTSPNNPDGQLKKSVLHGPNVKAIYDRVYYWPHFTAIDSAPANEEVMLFSLSKLTGHAGSRFGWAVVKDEEVYQRMLTHVSLNTIGISREAQLRALQLVKVALQGNGKDIFEFGYKTLSNRWEKLNETLSVSSRFSLQKLGAQYCSFFQAVRGPSPGYAWLKCEREEDKDCYAVLEEANIKGRRGSVFGAEERYVRLSLVRSQDDFDLMIHQLNKLVSQEYNPKLILEPGTFVSGS</sequence>
<dbReference type="PANTHER" id="PTHR43795">
    <property type="entry name" value="BIFUNCTIONAL ASPARTATE AMINOTRANSFERASE AND GLUTAMATE/ASPARTATE-PREPHENATE AMINOTRANSFERASE-RELATED"/>
    <property type="match status" value="1"/>
</dbReference>
<keyword evidence="10" id="KW-1185">Reference proteome</keyword>
<evidence type="ECO:0000313" key="10">
    <source>
        <dbReference type="Proteomes" id="UP000030645"/>
    </source>
</evidence>
<dbReference type="Proteomes" id="UP000030645">
    <property type="component" value="Unassembled WGS sequence"/>
</dbReference>
<gene>
    <name evidence="9" type="ORF">L484_001340</name>
</gene>
<evidence type="ECO:0000256" key="3">
    <source>
        <dbReference type="ARBA" id="ARBA00011738"/>
    </source>
</evidence>
<dbReference type="GO" id="GO:0016846">
    <property type="term" value="F:carbon-sulfur lyase activity"/>
    <property type="evidence" value="ECO:0007669"/>
    <property type="project" value="InterPro"/>
</dbReference>
<evidence type="ECO:0000259" key="7">
    <source>
        <dbReference type="Pfam" id="PF04863"/>
    </source>
</evidence>
<dbReference type="CDD" id="cd00609">
    <property type="entry name" value="AAT_like"/>
    <property type="match status" value="1"/>
</dbReference>
<dbReference type="EMBL" id="KE345951">
    <property type="protein sequence ID" value="EXC21824.1"/>
    <property type="molecule type" value="Genomic_DNA"/>
</dbReference>
<dbReference type="GO" id="GO:0006520">
    <property type="term" value="P:amino acid metabolic process"/>
    <property type="evidence" value="ECO:0007669"/>
    <property type="project" value="TreeGrafter"/>
</dbReference>
<dbReference type="InterPro" id="IPR015422">
    <property type="entry name" value="PyrdxlP-dep_Trfase_small"/>
</dbReference>
<dbReference type="Pfam" id="PF04863">
    <property type="entry name" value="EGF_alliinase"/>
    <property type="match status" value="1"/>
</dbReference>
<keyword evidence="6" id="KW-0472">Membrane</keyword>
<keyword evidence="4 9" id="KW-0032">Aminotransferase</keyword>
<dbReference type="Pfam" id="PF04864">
    <property type="entry name" value="Alliinase_C"/>
    <property type="match status" value="1"/>
</dbReference>
<dbReference type="GO" id="GO:0008483">
    <property type="term" value="F:transaminase activity"/>
    <property type="evidence" value="ECO:0007669"/>
    <property type="project" value="UniProtKB-KW"/>
</dbReference>
<dbReference type="eggNOG" id="ENOG502QQJV">
    <property type="taxonomic scope" value="Eukaryota"/>
</dbReference>
<dbReference type="InterPro" id="IPR006947">
    <property type="entry name" value="EGF_alliinase"/>
</dbReference>
<evidence type="ECO:0000256" key="1">
    <source>
        <dbReference type="ARBA" id="ARBA00001933"/>
    </source>
</evidence>
<comment type="similarity">
    <text evidence="2">Belongs to the alliinase family.</text>
</comment>
<accession>W9SR96</accession>
<name>W9SR96_9ROSA</name>
<evidence type="ECO:0000256" key="2">
    <source>
        <dbReference type="ARBA" id="ARBA00006312"/>
    </source>
</evidence>
<evidence type="ECO:0000256" key="5">
    <source>
        <dbReference type="ARBA" id="ARBA00022898"/>
    </source>
</evidence>
<comment type="subunit">
    <text evidence="3">Homodimer.</text>
</comment>
<keyword evidence="6" id="KW-0812">Transmembrane</keyword>
<keyword evidence="6" id="KW-1133">Transmembrane helix</keyword>
<feature type="domain" description="Alliinase C-terminal" evidence="8">
    <location>
        <begin position="106"/>
        <end position="460"/>
    </location>
</feature>
<dbReference type="SUPFAM" id="SSF53383">
    <property type="entry name" value="PLP-dependent transferases"/>
    <property type="match status" value="1"/>
</dbReference>
<dbReference type="KEGG" id="mnt:21384946"/>
<dbReference type="Gene3D" id="2.10.25.30">
    <property type="entry name" value="EGF-like, alliinase"/>
    <property type="match status" value="1"/>
</dbReference>
<keyword evidence="5" id="KW-0663">Pyridoxal phosphate</keyword>
<dbReference type="Gene3D" id="3.40.640.10">
    <property type="entry name" value="Type I PLP-dependent aspartate aminotransferase-like (Major domain)"/>
    <property type="match status" value="1"/>
</dbReference>
<protein>
    <submittedName>
        <fullName evidence="9">Tryptophan aminotransferase-related protein 4</fullName>
    </submittedName>
</protein>
<feature type="transmembrane region" description="Helical" evidence="6">
    <location>
        <begin position="12"/>
        <end position="30"/>
    </location>
</feature>
<comment type="cofactor">
    <cofactor evidence="1">
        <name>pyridoxal 5'-phosphate</name>
        <dbReference type="ChEBI" id="CHEBI:597326"/>
    </cofactor>
</comment>
<proteinExistence type="inferred from homology"/>
<evidence type="ECO:0000256" key="6">
    <source>
        <dbReference type="SAM" id="Phobius"/>
    </source>
</evidence>
<evidence type="ECO:0000313" key="9">
    <source>
        <dbReference type="EMBL" id="EXC21824.1"/>
    </source>
</evidence>
<dbReference type="PANTHER" id="PTHR43795:SF20">
    <property type="entry name" value="TRYPTOPHAN AMINOTRANSFERASE-RELATED PROTEIN 3"/>
    <property type="match status" value="1"/>
</dbReference>
<organism evidence="9 10">
    <name type="scientific">Morus notabilis</name>
    <dbReference type="NCBI Taxonomy" id="981085"/>
    <lineage>
        <taxon>Eukaryota</taxon>
        <taxon>Viridiplantae</taxon>
        <taxon>Streptophyta</taxon>
        <taxon>Embryophyta</taxon>
        <taxon>Tracheophyta</taxon>
        <taxon>Spermatophyta</taxon>
        <taxon>Magnoliopsida</taxon>
        <taxon>eudicotyledons</taxon>
        <taxon>Gunneridae</taxon>
        <taxon>Pentapetalae</taxon>
        <taxon>rosids</taxon>
        <taxon>fabids</taxon>
        <taxon>Rosales</taxon>
        <taxon>Moraceae</taxon>
        <taxon>Moreae</taxon>
        <taxon>Morus</taxon>
    </lineage>
</organism>
<dbReference type="Gene3D" id="3.90.1150.10">
    <property type="entry name" value="Aspartate Aminotransferase, domain 1"/>
    <property type="match status" value="1"/>
</dbReference>
<feature type="domain" description="Alliinase EGF-like" evidence="7">
    <location>
        <begin position="46"/>
        <end position="104"/>
    </location>
</feature>
<dbReference type="AlphaFoldDB" id="W9SR96"/>
<dbReference type="STRING" id="981085.W9SR96"/>
<dbReference type="OrthoDB" id="2020362at2759"/>
<dbReference type="InterPro" id="IPR015421">
    <property type="entry name" value="PyrdxlP-dep_Trfase_major"/>
</dbReference>
<reference evidence="10" key="1">
    <citation type="submission" date="2013-01" db="EMBL/GenBank/DDBJ databases">
        <title>Draft Genome Sequence of a Mulberry Tree, Morus notabilis C.K. Schneid.</title>
        <authorList>
            <person name="He N."/>
            <person name="Zhao S."/>
        </authorList>
    </citation>
    <scope>NUCLEOTIDE SEQUENCE</scope>
</reference>
<dbReference type="InterPro" id="IPR050478">
    <property type="entry name" value="Ethylene_sulfur-biosynth"/>
</dbReference>
<dbReference type="InterPro" id="IPR006948">
    <property type="entry name" value="Alliinase_C"/>
</dbReference>
<evidence type="ECO:0000259" key="8">
    <source>
        <dbReference type="Pfam" id="PF04864"/>
    </source>
</evidence>
<dbReference type="InterPro" id="IPR015424">
    <property type="entry name" value="PyrdxlP-dep_Trfase"/>
</dbReference>
<evidence type="ECO:0000256" key="4">
    <source>
        <dbReference type="ARBA" id="ARBA00022576"/>
    </source>
</evidence>